<dbReference type="Gene3D" id="1.10.630.10">
    <property type="entry name" value="Cytochrome P450"/>
    <property type="match status" value="1"/>
</dbReference>
<evidence type="ECO:0008006" key="8">
    <source>
        <dbReference type="Google" id="ProtNLM"/>
    </source>
</evidence>
<dbReference type="PANTHER" id="PTHR24305:SF96">
    <property type="entry name" value="CYTOCHROME P450 MONOOXYGENASE STCB-RELATED"/>
    <property type="match status" value="1"/>
</dbReference>
<dbReference type="AlphaFoldDB" id="A0AB34FIX2"/>
<dbReference type="InterPro" id="IPR001128">
    <property type="entry name" value="Cyt_P450"/>
</dbReference>
<keyword evidence="4" id="KW-0560">Oxidoreductase</keyword>
<dbReference type="PRINTS" id="PR00463">
    <property type="entry name" value="EP450I"/>
</dbReference>
<evidence type="ECO:0000256" key="1">
    <source>
        <dbReference type="ARBA" id="ARBA00010617"/>
    </source>
</evidence>
<name>A0AB34FIX2_9HYPO</name>
<evidence type="ECO:0000313" key="6">
    <source>
        <dbReference type="EMBL" id="KAJ6439042.1"/>
    </source>
</evidence>
<dbReference type="GO" id="GO:0004497">
    <property type="term" value="F:monooxygenase activity"/>
    <property type="evidence" value="ECO:0007669"/>
    <property type="project" value="InterPro"/>
</dbReference>
<dbReference type="GO" id="GO:0020037">
    <property type="term" value="F:heme binding"/>
    <property type="evidence" value="ECO:0007669"/>
    <property type="project" value="InterPro"/>
</dbReference>
<organism evidence="6 7">
    <name type="scientific">Purpureocillium lavendulum</name>
    <dbReference type="NCBI Taxonomy" id="1247861"/>
    <lineage>
        <taxon>Eukaryota</taxon>
        <taxon>Fungi</taxon>
        <taxon>Dikarya</taxon>
        <taxon>Ascomycota</taxon>
        <taxon>Pezizomycotina</taxon>
        <taxon>Sordariomycetes</taxon>
        <taxon>Hypocreomycetidae</taxon>
        <taxon>Hypocreales</taxon>
        <taxon>Ophiocordycipitaceae</taxon>
        <taxon>Purpureocillium</taxon>
    </lineage>
</organism>
<evidence type="ECO:0000313" key="7">
    <source>
        <dbReference type="Proteomes" id="UP001163105"/>
    </source>
</evidence>
<comment type="caution">
    <text evidence="6">The sequence shown here is derived from an EMBL/GenBank/DDBJ whole genome shotgun (WGS) entry which is preliminary data.</text>
</comment>
<dbReference type="Pfam" id="PF00067">
    <property type="entry name" value="p450"/>
    <property type="match status" value="1"/>
</dbReference>
<dbReference type="PANTHER" id="PTHR24305">
    <property type="entry name" value="CYTOCHROME P450"/>
    <property type="match status" value="1"/>
</dbReference>
<comment type="similarity">
    <text evidence="1">Belongs to the cytochrome P450 family.</text>
</comment>
<protein>
    <recommendedName>
        <fullName evidence="8">Cytochrome P450</fullName>
    </recommendedName>
</protein>
<evidence type="ECO:0000256" key="4">
    <source>
        <dbReference type="ARBA" id="ARBA00023002"/>
    </source>
</evidence>
<gene>
    <name evidence="6" type="ORF">O9K51_08446</name>
</gene>
<evidence type="ECO:0000256" key="3">
    <source>
        <dbReference type="ARBA" id="ARBA00022723"/>
    </source>
</evidence>
<dbReference type="CDD" id="cd11059">
    <property type="entry name" value="CYP_fungal"/>
    <property type="match status" value="1"/>
</dbReference>
<evidence type="ECO:0000256" key="2">
    <source>
        <dbReference type="ARBA" id="ARBA00022617"/>
    </source>
</evidence>
<dbReference type="Proteomes" id="UP001163105">
    <property type="component" value="Unassembled WGS sequence"/>
</dbReference>
<sequence>MIWPVVRIAPSTVNIMSVEALKIIYGSRESFRKSPFYRLLAVPGQQGLFNTVDVEFHRRHRRLLAGPMAESSLQSMLHVIEARLALTLSRIKGEAASRGAADLFKWWIFMATDIIGELTFGDSFRMLELGHANELEQGSFVGAVRCTFPLLVRLCSVIPLPVFKRVHDAGERMTQYASDSLERYRGLMASGADAVPETLFSRVFKANGEGTMPYNEIRDEALNYIAAGSDTVSVTLTYLTWTLCRKPDIRDRLVGELRTLPPNFGAHELRELPFLNQVINETLRVYSAAPGPFPRLVPSGGAHLAGYFLPGGTEAFSMHRDPGIFPAPGEFRPERWASPTAAMKEAFTPFGRGARGQHLARIELRLATARFFLAFPEVRMSSLEGMCDDDMEPVVQLFLTPKRKRCLLELK</sequence>
<dbReference type="InterPro" id="IPR036396">
    <property type="entry name" value="Cyt_P450_sf"/>
</dbReference>
<keyword evidence="5" id="KW-0408">Iron</keyword>
<keyword evidence="7" id="KW-1185">Reference proteome</keyword>
<dbReference type="GO" id="GO:0005506">
    <property type="term" value="F:iron ion binding"/>
    <property type="evidence" value="ECO:0007669"/>
    <property type="project" value="InterPro"/>
</dbReference>
<dbReference type="InterPro" id="IPR002401">
    <property type="entry name" value="Cyt_P450_E_grp-I"/>
</dbReference>
<proteinExistence type="inferred from homology"/>
<dbReference type="GO" id="GO:0016705">
    <property type="term" value="F:oxidoreductase activity, acting on paired donors, with incorporation or reduction of molecular oxygen"/>
    <property type="evidence" value="ECO:0007669"/>
    <property type="project" value="InterPro"/>
</dbReference>
<keyword evidence="3" id="KW-0479">Metal-binding</keyword>
<evidence type="ECO:0000256" key="5">
    <source>
        <dbReference type="ARBA" id="ARBA00023004"/>
    </source>
</evidence>
<dbReference type="PRINTS" id="PR00385">
    <property type="entry name" value="P450"/>
</dbReference>
<dbReference type="InterPro" id="IPR050121">
    <property type="entry name" value="Cytochrome_P450_monoxygenase"/>
</dbReference>
<keyword evidence="2" id="KW-0349">Heme</keyword>
<reference evidence="6" key="1">
    <citation type="submission" date="2023-01" db="EMBL/GenBank/DDBJ databases">
        <title>The growth and conidiation of Purpureocillium lavendulum are regulated by nitrogen source and histone H3K14 acetylation.</title>
        <authorList>
            <person name="Tang P."/>
            <person name="Han J."/>
            <person name="Zhang C."/>
            <person name="Tang P."/>
            <person name="Qi F."/>
            <person name="Zhang K."/>
            <person name="Liang L."/>
        </authorList>
    </citation>
    <scope>NUCLEOTIDE SEQUENCE</scope>
    <source>
        <strain evidence="6">YMF1.00683</strain>
    </source>
</reference>
<accession>A0AB34FIX2</accession>
<dbReference type="EMBL" id="JAQHRD010000007">
    <property type="protein sequence ID" value="KAJ6439042.1"/>
    <property type="molecule type" value="Genomic_DNA"/>
</dbReference>
<dbReference type="SUPFAM" id="SSF48264">
    <property type="entry name" value="Cytochrome P450"/>
    <property type="match status" value="1"/>
</dbReference>